<evidence type="ECO:0000313" key="1">
    <source>
        <dbReference type="EMBL" id="AGY56442.1"/>
    </source>
</evidence>
<reference evidence="1 2" key="1">
    <citation type="journal article" date="2013" name="PLoS ONE">
        <title>Cultivation and Complete Genome Sequencing of Gloeobacter kilaueensis sp. nov., from a Lava Cave in Kilauea Caldera, Hawai'i.</title>
        <authorList>
            <person name="Saw J.H."/>
            <person name="Schatz M."/>
            <person name="Brown M.V."/>
            <person name="Kunkel D.D."/>
            <person name="Foster J.S."/>
            <person name="Shick H."/>
            <person name="Christensen S."/>
            <person name="Hou S."/>
            <person name="Wan X."/>
            <person name="Donachie S.P."/>
        </authorList>
    </citation>
    <scope>NUCLEOTIDE SEQUENCE [LARGE SCALE GENOMIC DNA]</scope>
    <source>
        <strain evidence="2">JS</strain>
    </source>
</reference>
<dbReference type="EMBL" id="CP003587">
    <property type="protein sequence ID" value="AGY56442.1"/>
    <property type="molecule type" value="Genomic_DNA"/>
</dbReference>
<dbReference type="STRING" id="1183438.GKIL_0195"/>
<protein>
    <submittedName>
        <fullName evidence="1">Uncharacterized protein</fullName>
    </submittedName>
</protein>
<keyword evidence="2" id="KW-1185">Reference proteome</keyword>
<organism evidence="1 2">
    <name type="scientific">Gloeobacter kilaueensis (strain ATCC BAA-2537 / CCAP 1431/1 / ULC 316 / JS1)</name>
    <dbReference type="NCBI Taxonomy" id="1183438"/>
    <lineage>
        <taxon>Bacteria</taxon>
        <taxon>Bacillati</taxon>
        <taxon>Cyanobacteriota</taxon>
        <taxon>Cyanophyceae</taxon>
        <taxon>Gloeobacterales</taxon>
        <taxon>Gloeobacteraceae</taxon>
        <taxon>Gloeobacter</taxon>
    </lineage>
</organism>
<dbReference type="Proteomes" id="UP000017396">
    <property type="component" value="Chromosome"/>
</dbReference>
<accession>U5QC12</accession>
<evidence type="ECO:0000313" key="2">
    <source>
        <dbReference type="Proteomes" id="UP000017396"/>
    </source>
</evidence>
<sequence length="124" mass="14164">MHQIHFPARFDAGVPDERSAHRHRDLWQLQHRVQSAPVLGAVASMREGFATPFKLLRRSEGGPQLCYRGWHISARWLIKGYVADLKDPEGKAVGEPLLCFATPELALVHAQKYVDWLIARTTRR</sequence>
<proteinExistence type="predicted"/>
<gene>
    <name evidence="1" type="ORF">GKIL_0195</name>
</gene>
<dbReference type="HOGENOM" id="CLU_2000662_0_0_3"/>
<dbReference type="AlphaFoldDB" id="U5QC12"/>
<name>U5QC12_GLOK1</name>
<dbReference type="KEGG" id="glj:GKIL_0195"/>